<dbReference type="SFLD" id="SFLDS00057">
    <property type="entry name" value="Glutaminase/Asparaginase"/>
    <property type="match status" value="1"/>
</dbReference>
<dbReference type="CDD" id="cd08964">
    <property type="entry name" value="L-asparaginase_II"/>
    <property type="match status" value="1"/>
</dbReference>
<dbReference type="EMBL" id="CP027541">
    <property type="protein sequence ID" value="AWT54106.1"/>
    <property type="molecule type" value="Genomic_DNA"/>
</dbReference>
<dbReference type="SUPFAM" id="SSF53774">
    <property type="entry name" value="Glutaminase/Asparaginase"/>
    <property type="match status" value="1"/>
</dbReference>
<feature type="active site" description="O-isoaspartyl threonine intermediate" evidence="4">
    <location>
        <position position="15"/>
    </location>
</feature>
<evidence type="ECO:0000259" key="8">
    <source>
        <dbReference type="Pfam" id="PF17763"/>
    </source>
</evidence>
<dbReference type="PRINTS" id="PR00139">
    <property type="entry name" value="ASNGLNASE"/>
</dbReference>
<keyword evidence="3" id="KW-0378">Hydrolase</keyword>
<evidence type="ECO:0000259" key="7">
    <source>
        <dbReference type="Pfam" id="PF00710"/>
    </source>
</evidence>
<dbReference type="InterPro" id="IPR006034">
    <property type="entry name" value="Asparaginase/glutaminase-like"/>
</dbReference>
<dbReference type="PANTHER" id="PTHR11707">
    <property type="entry name" value="L-ASPARAGINASE"/>
    <property type="match status" value="1"/>
</dbReference>
<dbReference type="GO" id="GO:0006528">
    <property type="term" value="P:asparagine metabolic process"/>
    <property type="evidence" value="ECO:0007669"/>
    <property type="project" value="InterPro"/>
</dbReference>
<dbReference type="InterPro" id="IPR037152">
    <property type="entry name" value="L-asparaginase_N_sf"/>
</dbReference>
<dbReference type="Pfam" id="PF00710">
    <property type="entry name" value="Asparaginase"/>
    <property type="match status" value="1"/>
</dbReference>
<dbReference type="Pfam" id="PF17763">
    <property type="entry name" value="Asparaginase_C"/>
    <property type="match status" value="1"/>
</dbReference>
<dbReference type="InterPro" id="IPR027474">
    <property type="entry name" value="L-asparaginase_N"/>
</dbReference>
<feature type="binding site" evidence="5">
    <location>
        <begin position="94"/>
        <end position="95"/>
    </location>
    <ligand>
        <name>substrate</name>
    </ligand>
</feature>
<organism evidence="9 10">
    <name type="scientific">Mycolicibacterium smegmatis (strain MKD8)</name>
    <name type="common">Mycobacterium smegmatis</name>
    <dbReference type="NCBI Taxonomy" id="1214915"/>
    <lineage>
        <taxon>Bacteria</taxon>
        <taxon>Bacillati</taxon>
        <taxon>Actinomycetota</taxon>
        <taxon>Actinomycetes</taxon>
        <taxon>Mycobacteriales</taxon>
        <taxon>Mycobacteriaceae</taxon>
        <taxon>Mycolicibacterium</taxon>
    </lineage>
</organism>
<dbReference type="PANTHER" id="PTHR11707:SF28">
    <property type="entry name" value="60 KDA LYSOPHOSPHOLIPASE"/>
    <property type="match status" value="1"/>
</dbReference>
<comment type="similarity">
    <text evidence="1">Belongs to the asparaginase 1 family.</text>
</comment>
<dbReference type="InterPro" id="IPR020827">
    <property type="entry name" value="Asparaginase/glutaminase_AS1"/>
</dbReference>
<feature type="binding site" evidence="5">
    <location>
        <position position="57"/>
    </location>
    <ligand>
        <name>substrate</name>
    </ligand>
</feature>
<dbReference type="AlphaFoldDB" id="A0A2U9PQT0"/>
<feature type="domain" description="Asparaginase/glutaminase C-terminal" evidence="8">
    <location>
        <begin position="210"/>
        <end position="316"/>
    </location>
</feature>
<evidence type="ECO:0000256" key="5">
    <source>
        <dbReference type="PIRSR" id="PIRSR001220-2"/>
    </source>
</evidence>
<feature type="domain" description="L-asparaginase N-terminal" evidence="7">
    <location>
        <begin position="7"/>
        <end position="192"/>
    </location>
</feature>
<accession>A0A2U9PQT0</accession>
<dbReference type="PIRSF" id="PIRSF500176">
    <property type="entry name" value="L_ASNase"/>
    <property type="match status" value="1"/>
</dbReference>
<dbReference type="RefSeq" id="WP_003894560.1">
    <property type="nucleotide sequence ID" value="NZ_CP027541.1"/>
</dbReference>
<proteinExistence type="inferred from homology"/>
<dbReference type="PROSITE" id="PS00144">
    <property type="entry name" value="ASN_GLN_ASE_1"/>
    <property type="match status" value="1"/>
</dbReference>
<dbReference type="Proteomes" id="UP000011200">
    <property type="component" value="Chromosome"/>
</dbReference>
<evidence type="ECO:0000256" key="3">
    <source>
        <dbReference type="ARBA" id="ARBA00022801"/>
    </source>
</evidence>
<dbReference type="Gene3D" id="3.40.50.40">
    <property type="match status" value="1"/>
</dbReference>
<dbReference type="SMART" id="SM00870">
    <property type="entry name" value="Asparaginase"/>
    <property type="match status" value="1"/>
</dbReference>
<evidence type="ECO:0000256" key="2">
    <source>
        <dbReference type="ARBA" id="ARBA00012920"/>
    </source>
</evidence>
<dbReference type="Gene3D" id="3.40.50.1170">
    <property type="entry name" value="L-asparaginase, N-terminal domain"/>
    <property type="match status" value="1"/>
</dbReference>
<reference evidence="9 10" key="1">
    <citation type="journal article" date="2013" name="Genome Announc.">
        <title>Draft genome sequence of MKD8, a conjugal recipient Mycobacterium smegmatis strain.</title>
        <authorList>
            <person name="Gray T.A."/>
            <person name="Palumbo M.J."/>
            <person name="Derbyshire K.M."/>
        </authorList>
    </citation>
    <scope>NUCLEOTIDE SEQUENCE [LARGE SCALE GENOMIC DNA]</scope>
    <source>
        <strain evidence="9 10">MKD8</strain>
    </source>
</reference>
<gene>
    <name evidence="9" type="ORF">D806_031320</name>
</gene>
<dbReference type="EC" id="3.5.1.1" evidence="2"/>
<evidence type="ECO:0000256" key="4">
    <source>
        <dbReference type="PIRSR" id="PIRSR001220-1"/>
    </source>
</evidence>
<dbReference type="InterPro" id="IPR036152">
    <property type="entry name" value="Asp/glu_Ase-like_sf"/>
</dbReference>
<dbReference type="PROSITE" id="PS51732">
    <property type="entry name" value="ASN_GLN_ASE_3"/>
    <property type="match status" value="1"/>
</dbReference>
<evidence type="ECO:0000313" key="9">
    <source>
        <dbReference type="EMBL" id="AWT54106.1"/>
    </source>
</evidence>
<evidence type="ECO:0000256" key="6">
    <source>
        <dbReference type="PROSITE-ProRule" id="PRU10099"/>
    </source>
</evidence>
<dbReference type="InterPro" id="IPR004550">
    <property type="entry name" value="AsnASE_II"/>
</dbReference>
<name>A0A2U9PQT0_MYCSE</name>
<protein>
    <recommendedName>
        <fullName evidence="2">asparaginase</fullName>
        <ecNumber evidence="2">3.5.1.1</ecNumber>
    </recommendedName>
</protein>
<evidence type="ECO:0000256" key="1">
    <source>
        <dbReference type="ARBA" id="ARBA00010518"/>
    </source>
</evidence>
<reference evidence="10" key="2">
    <citation type="submission" date="2018-03" db="EMBL/GenBank/DDBJ databases">
        <authorList>
            <person name="Derbyshire K."/>
            <person name="Gray T.A."/>
            <person name="Champion M."/>
        </authorList>
    </citation>
    <scope>NUCLEOTIDE SEQUENCE [LARGE SCALE GENOMIC DNA]</scope>
    <source>
        <strain evidence="10">MKD8</strain>
    </source>
</reference>
<dbReference type="GO" id="GO:0004067">
    <property type="term" value="F:asparaginase activity"/>
    <property type="evidence" value="ECO:0007669"/>
    <property type="project" value="UniProtKB-UniRule"/>
</dbReference>
<feature type="active site" evidence="6">
    <location>
        <position position="15"/>
    </location>
</feature>
<sequence length="323" mass="32594">MNPSAQVVLITTGGTISTSTDNAGVRRPTRRGAQLTAALTAPRAPAVSVVDLMTTDSSHLTPSDWDAIREAVAKATDGPDGSDGPDGVVITHGTDSLEETALWLELTHTGDTPVVITGAQRSSDAPEADGPRNLADAIAVAASPDARGLGVLVCFAGTVRAPLGLHKRHTQELDAFSGTALGTVADGALEITEDKTRPGLGALSAAAAPRVDIVAGYPGADAAALDACVAAGARGVVLEAMGSGNLGAALTEGVERHLNAGVEIVVSTRVPGGVIAPDYGPGRRLADAGAVVAPRLRPPQARVLLMAALAAQRPVREVFSSWG</sequence>
<dbReference type="InterPro" id="IPR027473">
    <property type="entry name" value="L-asparaginase_C"/>
</dbReference>
<dbReference type="InterPro" id="IPR040919">
    <property type="entry name" value="Asparaginase_C"/>
</dbReference>
<dbReference type="PIRSF" id="PIRSF001220">
    <property type="entry name" value="L-ASNase_gatD"/>
    <property type="match status" value="1"/>
</dbReference>
<evidence type="ECO:0000313" key="10">
    <source>
        <dbReference type="Proteomes" id="UP000011200"/>
    </source>
</evidence>